<dbReference type="PANTHER" id="PTHR43128:SF16">
    <property type="entry name" value="L-LACTATE DEHYDROGENASE"/>
    <property type="match status" value="1"/>
</dbReference>
<dbReference type="InterPro" id="IPR001236">
    <property type="entry name" value="Lactate/malate_DH_N"/>
</dbReference>
<dbReference type="InterPro" id="IPR015955">
    <property type="entry name" value="Lactate_DH/Glyco_Ohase_4_C"/>
</dbReference>
<dbReference type="SUPFAM" id="SSF51735">
    <property type="entry name" value="NAD(P)-binding Rossmann-fold domains"/>
    <property type="match status" value="1"/>
</dbReference>
<evidence type="ECO:0000256" key="5">
    <source>
        <dbReference type="PIRSR" id="PIRSR000102-1"/>
    </source>
</evidence>
<feature type="binding site" evidence="4 6">
    <location>
        <position position="82"/>
    </location>
    <ligand>
        <name>substrate</name>
    </ligand>
</feature>
<evidence type="ECO:0000256" key="3">
    <source>
        <dbReference type="ARBA" id="ARBA00023027"/>
    </source>
</evidence>
<keyword evidence="11" id="KW-1185">Reference proteome</keyword>
<evidence type="ECO:0000256" key="6">
    <source>
        <dbReference type="PIRSR" id="PIRSR000102-2"/>
    </source>
</evidence>
<feature type="binding site" evidence="4 7">
    <location>
        <position position="95"/>
    </location>
    <ligand>
        <name>NAD(+)</name>
        <dbReference type="ChEBI" id="CHEBI:57540"/>
    </ligand>
</feature>
<dbReference type="EMBL" id="NKXO01000053">
    <property type="protein sequence ID" value="PKQ66177.1"/>
    <property type="molecule type" value="Genomic_DNA"/>
</dbReference>
<dbReference type="FunFam" id="3.90.110.10:FF:000004">
    <property type="entry name" value="Malate dehydrogenase"/>
    <property type="match status" value="1"/>
</dbReference>
<dbReference type="PANTHER" id="PTHR43128">
    <property type="entry name" value="L-2-HYDROXYCARBOXYLATE DEHYDROGENASE (NAD(P)(+))"/>
    <property type="match status" value="1"/>
</dbReference>
<dbReference type="NCBIfam" id="TIGR01763">
    <property type="entry name" value="MalateDH_bact"/>
    <property type="match status" value="1"/>
</dbReference>
<feature type="active site" description="Proton acceptor" evidence="4 5">
    <location>
        <position position="175"/>
    </location>
</feature>
<dbReference type="GO" id="GO:0004459">
    <property type="term" value="F:L-lactate dehydrogenase (NAD+) activity"/>
    <property type="evidence" value="ECO:0007669"/>
    <property type="project" value="TreeGrafter"/>
</dbReference>
<dbReference type="NCBIfam" id="NF004863">
    <property type="entry name" value="PRK06223.1"/>
    <property type="match status" value="1"/>
</dbReference>
<dbReference type="Pfam" id="PF02866">
    <property type="entry name" value="Ldh_1_C"/>
    <property type="match status" value="1"/>
</dbReference>
<evidence type="ECO:0000313" key="11">
    <source>
        <dbReference type="Proteomes" id="UP000233387"/>
    </source>
</evidence>
<feature type="binding site" evidence="4 7">
    <location>
        <begin position="118"/>
        <end position="120"/>
    </location>
    <ligand>
        <name>NAD(+)</name>
        <dbReference type="ChEBI" id="CHEBI:57540"/>
    </ligand>
</feature>
<evidence type="ECO:0000256" key="1">
    <source>
        <dbReference type="ARBA" id="ARBA00022532"/>
    </source>
</evidence>
<dbReference type="Gene3D" id="3.40.50.720">
    <property type="entry name" value="NAD(P)-binding Rossmann-like Domain"/>
    <property type="match status" value="1"/>
</dbReference>
<dbReference type="AlphaFoldDB" id="A0A2N3I7A2"/>
<evidence type="ECO:0000313" key="10">
    <source>
        <dbReference type="EMBL" id="PKQ66177.1"/>
    </source>
</evidence>
<evidence type="ECO:0000259" key="9">
    <source>
        <dbReference type="Pfam" id="PF02866"/>
    </source>
</evidence>
<dbReference type="CDD" id="cd01339">
    <property type="entry name" value="LDH-like_MDH"/>
    <property type="match status" value="1"/>
</dbReference>
<protein>
    <recommendedName>
        <fullName evidence="4">Malate dehydrogenase</fullName>
        <ecNumber evidence="4">1.1.1.37</ecNumber>
    </recommendedName>
</protein>
<dbReference type="OrthoDB" id="9802969at2"/>
<gene>
    <name evidence="4" type="primary">mdh</name>
    <name evidence="10" type="ORF">Rain11_2471</name>
</gene>
<feature type="binding site" evidence="4 6">
    <location>
        <position position="88"/>
    </location>
    <ligand>
        <name>substrate</name>
    </ligand>
</feature>
<dbReference type="EC" id="1.1.1.37" evidence="4"/>
<accession>A0A2N3I7A2</accession>
<evidence type="ECO:0000259" key="8">
    <source>
        <dbReference type="Pfam" id="PF00056"/>
    </source>
</evidence>
<keyword evidence="1 4" id="KW-0816">Tricarboxylic acid cycle</keyword>
<dbReference type="PRINTS" id="PR00086">
    <property type="entry name" value="LLDHDRGNASE"/>
</dbReference>
<reference evidence="10 11" key="1">
    <citation type="submission" date="2017-06" db="EMBL/GenBank/DDBJ databases">
        <title>Raineya orbicola gen. nov., sp. nov. a slightly thermophilic bacterium of the phylum Bacteroidetes and the description of Raineyaceae fam. nov.</title>
        <authorList>
            <person name="Albuquerque L."/>
            <person name="Polonia A.R.M."/>
            <person name="Barroso C."/>
            <person name="Froufe H.J.C."/>
            <person name="Lage O."/>
            <person name="Lobo-Da-Cunha A."/>
            <person name="Egas C."/>
            <person name="Da Costa M.S."/>
        </authorList>
    </citation>
    <scope>NUCLEOTIDE SEQUENCE [LARGE SCALE GENOMIC DNA]</scope>
    <source>
        <strain evidence="10 11">SPSPC-11</strain>
    </source>
</reference>
<dbReference type="GO" id="GO:0030060">
    <property type="term" value="F:L-malate dehydrogenase (NAD+) activity"/>
    <property type="evidence" value="ECO:0007669"/>
    <property type="project" value="UniProtKB-UniRule"/>
</dbReference>
<dbReference type="GO" id="GO:0006089">
    <property type="term" value="P:lactate metabolic process"/>
    <property type="evidence" value="ECO:0007669"/>
    <property type="project" value="TreeGrafter"/>
</dbReference>
<feature type="binding site" evidence="4 6">
    <location>
        <position position="120"/>
    </location>
    <ligand>
        <name>substrate</name>
    </ligand>
</feature>
<keyword evidence="2 4" id="KW-0560">Oxidoreductase</keyword>
<dbReference type="SUPFAM" id="SSF56327">
    <property type="entry name" value="LDH C-terminal domain-like"/>
    <property type="match status" value="1"/>
</dbReference>
<comment type="caution">
    <text evidence="10">The sequence shown here is derived from an EMBL/GenBank/DDBJ whole genome shotgun (WGS) entry which is preliminary data.</text>
</comment>
<feature type="binding site" evidence="4 7">
    <location>
        <position position="32"/>
    </location>
    <ligand>
        <name>NAD(+)</name>
        <dbReference type="ChEBI" id="CHEBI:57540"/>
    </ligand>
</feature>
<sequence>MKVTVIGAGNVGATTADVLSYRQIVDEVVLLDIKEGLSEGKSLDMLQATTLTGSLTRLISSTNDYSLTANSDVVVITSGVPRKPGMTREELIGVNAGIVKSVVEQIVKYSPNTILVIVSNPMDTMTYLAHKVAGLPPNRIIGMGGALDSARFVTYLSKALNCSPADVQGMVIGGHGDTTMIPLTRLASYRGVPVTQFLSAETLKQVAADTMVGGATLTKLIGTSAWYAPGAASAAVVESIVRDQKRIIPSCVPLNGEYGQKDICLGVPVIIGKNGWEKIIDIQLNSEEQELFNKSAEAVRNMNNVLATLNL</sequence>
<dbReference type="Proteomes" id="UP000233387">
    <property type="component" value="Unassembled WGS sequence"/>
</dbReference>
<proteinExistence type="inferred from homology"/>
<feature type="binding site" evidence="4 6">
    <location>
        <position position="151"/>
    </location>
    <ligand>
        <name>substrate</name>
    </ligand>
</feature>
<name>A0A2N3I7A2_9BACT</name>
<dbReference type="PIRSF" id="PIRSF000102">
    <property type="entry name" value="Lac_mal_DH"/>
    <property type="match status" value="1"/>
</dbReference>
<dbReference type="InterPro" id="IPR001557">
    <property type="entry name" value="L-lactate/malate_DH"/>
</dbReference>
<dbReference type="FunFam" id="3.40.50.720:FF:000018">
    <property type="entry name" value="Malate dehydrogenase"/>
    <property type="match status" value="1"/>
</dbReference>
<organism evidence="10 11">
    <name type="scientific">Raineya orbicola</name>
    <dbReference type="NCBI Taxonomy" id="2016530"/>
    <lineage>
        <taxon>Bacteria</taxon>
        <taxon>Pseudomonadati</taxon>
        <taxon>Bacteroidota</taxon>
        <taxon>Cytophagia</taxon>
        <taxon>Cytophagales</taxon>
        <taxon>Raineyaceae</taxon>
        <taxon>Raineya</taxon>
    </lineage>
</organism>
<comment type="similarity">
    <text evidence="4">Belongs to the LDH/MDH superfamily. MDH type 3 family.</text>
</comment>
<evidence type="ECO:0000256" key="4">
    <source>
        <dbReference type="HAMAP-Rule" id="MF_00487"/>
    </source>
</evidence>
<dbReference type="RefSeq" id="WP_101359731.1">
    <property type="nucleotide sequence ID" value="NZ_NKXO01000053.1"/>
</dbReference>
<dbReference type="InterPro" id="IPR011275">
    <property type="entry name" value="Malate_DH_type3"/>
</dbReference>
<keyword evidence="3 4" id="KW-0520">NAD</keyword>
<evidence type="ECO:0000256" key="2">
    <source>
        <dbReference type="ARBA" id="ARBA00023002"/>
    </source>
</evidence>
<dbReference type="InterPro" id="IPR022383">
    <property type="entry name" value="Lactate/malate_DH_C"/>
</dbReference>
<feature type="domain" description="Lactate/malate dehydrogenase N-terminal" evidence="8">
    <location>
        <begin position="1"/>
        <end position="142"/>
    </location>
</feature>
<dbReference type="HAMAP" id="MF_00487">
    <property type="entry name" value="Malate_dehydrog_3"/>
    <property type="match status" value="1"/>
</dbReference>
<dbReference type="InterPro" id="IPR036291">
    <property type="entry name" value="NAD(P)-bd_dom_sf"/>
</dbReference>
<dbReference type="Pfam" id="PF00056">
    <property type="entry name" value="Ldh_1_N"/>
    <property type="match status" value="1"/>
</dbReference>
<feature type="binding site" evidence="4 7">
    <location>
        <begin position="7"/>
        <end position="12"/>
    </location>
    <ligand>
        <name>NAD(+)</name>
        <dbReference type="ChEBI" id="CHEBI:57540"/>
    </ligand>
</feature>
<feature type="domain" description="Lactate/malate dehydrogenase C-terminal" evidence="9">
    <location>
        <begin position="147"/>
        <end position="301"/>
    </location>
</feature>
<dbReference type="Gene3D" id="3.90.110.10">
    <property type="entry name" value="Lactate dehydrogenase/glycoside hydrolase, family 4, C-terminal"/>
    <property type="match status" value="1"/>
</dbReference>
<comment type="catalytic activity">
    <reaction evidence="4">
        <text>(S)-malate + NAD(+) = oxaloacetate + NADH + H(+)</text>
        <dbReference type="Rhea" id="RHEA:21432"/>
        <dbReference type="ChEBI" id="CHEBI:15378"/>
        <dbReference type="ChEBI" id="CHEBI:15589"/>
        <dbReference type="ChEBI" id="CHEBI:16452"/>
        <dbReference type="ChEBI" id="CHEBI:57540"/>
        <dbReference type="ChEBI" id="CHEBI:57945"/>
        <dbReference type="EC" id="1.1.1.37"/>
    </reaction>
</comment>
<evidence type="ECO:0000256" key="7">
    <source>
        <dbReference type="PIRSR" id="PIRSR000102-3"/>
    </source>
</evidence>
<dbReference type="GO" id="GO:0006099">
    <property type="term" value="P:tricarboxylic acid cycle"/>
    <property type="evidence" value="ECO:0007669"/>
    <property type="project" value="UniProtKB-UniRule"/>
</dbReference>
<comment type="function">
    <text evidence="4">Catalyzes the reversible oxidation of malate to oxaloacetate.</text>
</comment>